<sequence length="128" mass="13542">MKLSIFACAAMAFLPASATPLAADASVAARDAEHELSTRQTASGCYYFASPTCCVPTVCMCAGSRIYYVNRDNVNRGLHGCDPPWGYIGTGYTSFPGSCCRIAPDGAVEKEEEDGAVQIIEASPMQSE</sequence>
<reference evidence="2 3" key="1">
    <citation type="submission" date="2018-06" db="EMBL/GenBank/DDBJ databases">
        <title>Complete Genomes of Monosporascus.</title>
        <authorList>
            <person name="Robinson A.J."/>
            <person name="Natvig D.O."/>
        </authorList>
    </citation>
    <scope>NUCLEOTIDE SEQUENCE [LARGE SCALE GENOMIC DNA]</scope>
    <source>
        <strain evidence="2 3">CBS 110550</strain>
    </source>
</reference>
<proteinExistence type="predicted"/>
<organism evidence="2 3">
    <name type="scientific">Monosporascus ibericus</name>
    <dbReference type="NCBI Taxonomy" id="155417"/>
    <lineage>
        <taxon>Eukaryota</taxon>
        <taxon>Fungi</taxon>
        <taxon>Dikarya</taxon>
        <taxon>Ascomycota</taxon>
        <taxon>Pezizomycotina</taxon>
        <taxon>Sordariomycetes</taxon>
        <taxon>Xylariomycetidae</taxon>
        <taxon>Xylariales</taxon>
        <taxon>Xylariales incertae sedis</taxon>
        <taxon>Monosporascus</taxon>
    </lineage>
</organism>
<name>A0A4Q4SVA6_9PEZI</name>
<protein>
    <submittedName>
        <fullName evidence="2">Uncharacterized protein</fullName>
    </submittedName>
</protein>
<accession>A0A4Q4SVA6</accession>
<keyword evidence="3" id="KW-1185">Reference proteome</keyword>
<dbReference type="Proteomes" id="UP000293360">
    <property type="component" value="Unassembled WGS sequence"/>
</dbReference>
<comment type="caution">
    <text evidence="2">The sequence shown here is derived from an EMBL/GenBank/DDBJ whole genome shotgun (WGS) entry which is preliminary data.</text>
</comment>
<evidence type="ECO:0000313" key="2">
    <source>
        <dbReference type="EMBL" id="RYO84410.1"/>
    </source>
</evidence>
<dbReference type="EMBL" id="QJNU01000857">
    <property type="protein sequence ID" value="RYO84410.1"/>
    <property type="molecule type" value="Genomic_DNA"/>
</dbReference>
<dbReference type="AlphaFoldDB" id="A0A4Q4SVA6"/>
<evidence type="ECO:0000313" key="3">
    <source>
        <dbReference type="Proteomes" id="UP000293360"/>
    </source>
</evidence>
<feature type="signal peptide" evidence="1">
    <location>
        <begin position="1"/>
        <end position="18"/>
    </location>
</feature>
<dbReference type="OrthoDB" id="5238343at2759"/>
<gene>
    <name evidence="2" type="ORF">DL764_009335</name>
</gene>
<evidence type="ECO:0000256" key="1">
    <source>
        <dbReference type="SAM" id="SignalP"/>
    </source>
</evidence>
<keyword evidence="1" id="KW-0732">Signal</keyword>
<feature type="chain" id="PRO_5020311649" evidence="1">
    <location>
        <begin position="19"/>
        <end position="128"/>
    </location>
</feature>